<protein>
    <recommendedName>
        <fullName evidence="2">DUF7096 domain-containing protein</fullName>
    </recommendedName>
</protein>
<evidence type="ECO:0000256" key="1">
    <source>
        <dbReference type="SAM" id="MobiDB-lite"/>
    </source>
</evidence>
<dbReference type="Pfam" id="PF23379">
    <property type="entry name" value="DUF7096"/>
    <property type="match status" value="1"/>
</dbReference>
<feature type="compositionally biased region" description="Polar residues" evidence="1">
    <location>
        <begin position="450"/>
        <end position="460"/>
    </location>
</feature>
<evidence type="ECO:0000259" key="2">
    <source>
        <dbReference type="Pfam" id="PF23379"/>
    </source>
</evidence>
<feature type="compositionally biased region" description="Basic and acidic residues" evidence="1">
    <location>
        <begin position="240"/>
        <end position="250"/>
    </location>
</feature>
<dbReference type="InterPro" id="IPR055522">
    <property type="entry name" value="DUF7096"/>
</dbReference>
<feature type="domain" description="DUF7096" evidence="2">
    <location>
        <begin position="5"/>
        <end position="185"/>
    </location>
</feature>
<evidence type="ECO:0000313" key="3">
    <source>
        <dbReference type="EMBL" id="SEI49466.1"/>
    </source>
</evidence>
<feature type="compositionally biased region" description="Acidic residues" evidence="1">
    <location>
        <begin position="393"/>
        <end position="411"/>
    </location>
</feature>
<dbReference type="EMBL" id="FNYR01000001">
    <property type="protein sequence ID" value="SEI49466.1"/>
    <property type="molecule type" value="Genomic_DNA"/>
</dbReference>
<gene>
    <name evidence="3" type="ORF">SAMN05444271_101212</name>
</gene>
<dbReference type="KEGG" id="hae:halTADL_1753"/>
<accession>A0A1H6R4T4</accession>
<accession>A0A2H4Q2A4</accession>
<evidence type="ECO:0000313" key="4">
    <source>
        <dbReference type="Proteomes" id="UP000198888"/>
    </source>
</evidence>
<dbReference type="STRING" id="1073996.SAMN05444271_101212"/>
<keyword evidence="4" id="KW-1185">Reference proteome</keyword>
<feature type="region of interest" description="Disordered" evidence="1">
    <location>
        <begin position="29"/>
        <end position="78"/>
    </location>
</feature>
<feature type="compositionally biased region" description="Acidic residues" evidence="1">
    <location>
        <begin position="420"/>
        <end position="436"/>
    </location>
</feature>
<sequence length="560" mass="59732">MRVTQLLAVLVALSLVVGSVPAAAMASTASVSTPQLNQVQDETNSTSQSNSTNNTDQSDETNTTNQSDRLRASTGQQLSTVLEVTDDEVTNAIEESSAEAAFASAAETERASLLASRASTLRDRTAELVDDRRAATAAYENGTLSASEYAQRIAVLSGQASTVSVAFDRLDQRAASVPAAELEAAGYDAEANAEAQSRLQSLTGSSARALLSQYTGLTSGEFSVDRADGVSIEVESDDGEQSREFERDQPGDGSFVISQREAVTTAQDALSTDRDGEWTLQSAERDSDGYFELEFGFSGPTHTGEAEVSVDGQTGEIFEFEEELEPRDLDDDDDAEDETSLSITVVSGEPAPGATVTLQVTAAGEPVAGAEVEIDDQIVGTTDDNGQLTVTLPDDDEVDIEVEDGDREGELELSLGADREEADDDDDENDGDESDELSVSVVSGDPAPNATVTIEVTQNDKPVADASVTVNDEPLGVTDENGQLTITLPDDEEVDIEVESGDSEGELDFEFETDEQDREDDADEADDEDEDEDEDDDDDEDVEDEDDDEDVEDEDDEDDN</sequence>
<feature type="compositionally biased region" description="Polar residues" evidence="1">
    <location>
        <begin position="379"/>
        <end position="390"/>
    </location>
</feature>
<feature type="region of interest" description="Disordered" evidence="1">
    <location>
        <begin position="234"/>
        <end position="253"/>
    </location>
</feature>
<reference evidence="3 4" key="1">
    <citation type="submission" date="2016-10" db="EMBL/GenBank/DDBJ databases">
        <authorList>
            <person name="de Groot N.N."/>
        </authorList>
    </citation>
    <scope>NUCLEOTIDE SEQUENCE [LARGE SCALE GENOMIC DNA]</scope>
    <source>
        <strain evidence="3 4">DSM 22187</strain>
    </source>
</reference>
<dbReference type="Proteomes" id="UP000198888">
    <property type="component" value="Unassembled WGS sequence"/>
</dbReference>
<proteinExistence type="predicted"/>
<dbReference type="OrthoDB" id="206411at2157"/>
<feature type="compositionally biased region" description="Acidic residues" evidence="1">
    <location>
        <begin position="489"/>
        <end position="560"/>
    </location>
</feature>
<feature type="compositionally biased region" description="Low complexity" evidence="1">
    <location>
        <begin position="29"/>
        <end position="66"/>
    </location>
</feature>
<organism evidence="3 4">
    <name type="scientific">Halohasta litchfieldiae</name>
    <dbReference type="NCBI Taxonomy" id="1073996"/>
    <lineage>
        <taxon>Archaea</taxon>
        <taxon>Methanobacteriati</taxon>
        <taxon>Methanobacteriota</taxon>
        <taxon>Stenosarchaea group</taxon>
        <taxon>Halobacteria</taxon>
        <taxon>Halobacteriales</taxon>
        <taxon>Haloferacaceae</taxon>
        <taxon>Halohasta</taxon>
    </lineage>
</organism>
<dbReference type="RefSeq" id="WP_143054104.1">
    <property type="nucleotide sequence ID" value="NZ_CP024845.1"/>
</dbReference>
<feature type="region of interest" description="Disordered" evidence="1">
    <location>
        <begin position="378"/>
        <end position="560"/>
    </location>
</feature>
<dbReference type="GeneID" id="43932764"/>
<dbReference type="AlphaFoldDB" id="A0A1H6R4T4"/>
<name>A0A1H6R4T4_9EURY</name>